<sequence length="630" mass="69375">MSESSLQLVRSDLPCVLNAQGGRAACVFHVSGNVPGQRSRFMPLAALRSFQVAERALDIGLNGHACVTVTCSREFRDQVLADRFVQILYLIAPALGQVTVLEFMGAYKAKWEADEAFVPRKHDIRPHEIQREYRSKGGNCTCLGSDVAKAFPRQADRIGAKSFLLSDNKEPIWRRTVHVGTALPSHFKSLALHSFGGSILFILVHLARYSLANQLHLASGLESAVLMVVLGTVFEFSTSTVLFLAVARRNLLLLSVPGQTGENKSILEMVKTFLNLTFALVALFKITMEFRAYAKARRANEALHITEVLDEDVDTELCKKMGIQFILVGFSCGFLNGLVGLPGPLMMVHFAQALSNKKMTANTCYTLTQTFFMLTTVMRFNTTLLLRCVIALLLLSSLMGLGILESSALGFWALGPLAKKGAEPGEPGVTLLWLLLTVSASCHASVALKFLRVRLLGKVGRPVDSKVKSFIDGRFQKHPALDDRRHEEEKPKSHCAVDPDHGCAAAELRQEEFGACRDCPEMSSFIDKLLFPAPQPTYGKDAFKKHLCWIPWNEAVSPERAEDERFAEGIPCVWLPAPRAAGVILFCHGNAEDLKMKSSGGSDATLFGAHSEILRSRHLQETSHFTSDSE</sequence>
<feature type="transmembrane region" description="Helical" evidence="1">
    <location>
        <begin position="384"/>
        <end position="411"/>
    </location>
</feature>
<reference evidence="2 3" key="1">
    <citation type="submission" date="2016-02" db="EMBL/GenBank/DDBJ databases">
        <title>Genome analysis of coral dinoflagellate symbionts highlights evolutionary adaptations to a symbiotic lifestyle.</title>
        <authorList>
            <person name="Aranda M."/>
            <person name="Li Y."/>
            <person name="Liew Y.J."/>
            <person name="Baumgarten S."/>
            <person name="Simakov O."/>
            <person name="Wilson M."/>
            <person name="Piel J."/>
            <person name="Ashoor H."/>
            <person name="Bougouffa S."/>
            <person name="Bajic V.B."/>
            <person name="Ryu T."/>
            <person name="Ravasi T."/>
            <person name="Bayer T."/>
            <person name="Micklem G."/>
            <person name="Kim H."/>
            <person name="Bhak J."/>
            <person name="Lajeunesse T.C."/>
            <person name="Voolstra C.R."/>
        </authorList>
    </citation>
    <scope>NUCLEOTIDE SEQUENCE [LARGE SCALE GENOMIC DNA]</scope>
    <source>
        <strain evidence="2 3">CCMP2467</strain>
    </source>
</reference>
<dbReference type="AlphaFoldDB" id="A0A1Q9E2U4"/>
<feature type="transmembrane region" description="Helical" evidence="1">
    <location>
        <begin position="266"/>
        <end position="288"/>
    </location>
</feature>
<accession>A0A1Q9E2U4</accession>
<name>A0A1Q9E2U4_SYMMI</name>
<keyword evidence="3" id="KW-1185">Reference proteome</keyword>
<protein>
    <submittedName>
        <fullName evidence="2">Uncharacterized protein</fullName>
    </submittedName>
</protein>
<gene>
    <name evidence="2" type="ORF">AK812_SmicGene15507</name>
</gene>
<dbReference type="EMBL" id="LSRX01000283">
    <property type="protein sequence ID" value="OLQ01723.1"/>
    <property type="molecule type" value="Genomic_DNA"/>
</dbReference>
<organism evidence="2 3">
    <name type="scientific">Symbiodinium microadriaticum</name>
    <name type="common">Dinoflagellate</name>
    <name type="synonym">Zooxanthella microadriatica</name>
    <dbReference type="NCBI Taxonomy" id="2951"/>
    <lineage>
        <taxon>Eukaryota</taxon>
        <taxon>Sar</taxon>
        <taxon>Alveolata</taxon>
        <taxon>Dinophyceae</taxon>
        <taxon>Suessiales</taxon>
        <taxon>Symbiodiniaceae</taxon>
        <taxon>Symbiodinium</taxon>
    </lineage>
</organism>
<feature type="transmembrane region" description="Helical" evidence="1">
    <location>
        <begin position="190"/>
        <end position="211"/>
    </location>
</feature>
<proteinExistence type="predicted"/>
<keyword evidence="1" id="KW-0472">Membrane</keyword>
<evidence type="ECO:0000313" key="3">
    <source>
        <dbReference type="Proteomes" id="UP000186817"/>
    </source>
</evidence>
<feature type="transmembrane region" description="Helical" evidence="1">
    <location>
        <begin position="223"/>
        <end position="246"/>
    </location>
</feature>
<feature type="transmembrane region" description="Helical" evidence="1">
    <location>
        <begin position="325"/>
        <end position="347"/>
    </location>
</feature>
<keyword evidence="1" id="KW-1133">Transmembrane helix</keyword>
<comment type="caution">
    <text evidence="2">The sequence shown here is derived from an EMBL/GenBank/DDBJ whole genome shotgun (WGS) entry which is preliminary data.</text>
</comment>
<dbReference type="OrthoDB" id="446438at2759"/>
<evidence type="ECO:0000256" key="1">
    <source>
        <dbReference type="SAM" id="Phobius"/>
    </source>
</evidence>
<feature type="transmembrane region" description="Helical" evidence="1">
    <location>
        <begin position="431"/>
        <end position="451"/>
    </location>
</feature>
<feature type="transmembrane region" description="Helical" evidence="1">
    <location>
        <begin position="359"/>
        <end position="377"/>
    </location>
</feature>
<evidence type="ECO:0000313" key="2">
    <source>
        <dbReference type="EMBL" id="OLQ01723.1"/>
    </source>
</evidence>
<dbReference type="Proteomes" id="UP000186817">
    <property type="component" value="Unassembled WGS sequence"/>
</dbReference>
<keyword evidence="1" id="KW-0812">Transmembrane</keyword>